<comment type="function">
    <text evidence="9">Catalyzes the formation of 5-methyl-uridine at position 1939 (m5U1939) in 23S rRNA.</text>
</comment>
<dbReference type="InterPro" id="IPR029063">
    <property type="entry name" value="SAM-dependent_MTases_sf"/>
</dbReference>
<evidence type="ECO:0000256" key="7">
    <source>
        <dbReference type="ARBA" id="ARBA00023004"/>
    </source>
</evidence>
<comment type="caution">
    <text evidence="13">The sequence shown here is derived from an EMBL/GenBank/DDBJ whole genome shotgun (WGS) entry which is preliminary data.</text>
</comment>
<dbReference type="SUPFAM" id="SSF53335">
    <property type="entry name" value="S-adenosyl-L-methionine-dependent methyltransferases"/>
    <property type="match status" value="1"/>
</dbReference>
<dbReference type="CDD" id="cd02440">
    <property type="entry name" value="AdoMet_MTases"/>
    <property type="match status" value="1"/>
</dbReference>
<gene>
    <name evidence="9" type="primary">rlmD</name>
    <name evidence="13" type="ORF">DES39_1373</name>
</gene>
<dbReference type="Pfam" id="PF05958">
    <property type="entry name" value="tRNA_U5-meth_tr"/>
    <property type="match status" value="1"/>
</dbReference>
<evidence type="ECO:0000256" key="6">
    <source>
        <dbReference type="ARBA" id="ARBA00022723"/>
    </source>
</evidence>
<feature type="binding site" evidence="9">
    <location>
        <position position="91"/>
    </location>
    <ligand>
        <name>[4Fe-4S] cluster</name>
        <dbReference type="ChEBI" id="CHEBI:49883"/>
    </ligand>
</feature>
<feature type="binding site" evidence="9">
    <location>
        <position position="82"/>
    </location>
    <ligand>
        <name>[4Fe-4S] cluster</name>
        <dbReference type="ChEBI" id="CHEBI:49883"/>
    </ligand>
</feature>
<dbReference type="NCBIfam" id="NF009639">
    <property type="entry name" value="PRK13168.1"/>
    <property type="match status" value="1"/>
</dbReference>
<dbReference type="NCBIfam" id="TIGR00479">
    <property type="entry name" value="rumA"/>
    <property type="match status" value="1"/>
</dbReference>
<dbReference type="EMBL" id="RBWY01000002">
    <property type="protein sequence ID" value="RKS85955.1"/>
    <property type="molecule type" value="Genomic_DNA"/>
</dbReference>
<evidence type="ECO:0000256" key="10">
    <source>
        <dbReference type="PROSITE-ProRule" id="PRU01024"/>
    </source>
</evidence>
<feature type="binding site" evidence="9">
    <location>
        <position position="351"/>
    </location>
    <ligand>
        <name>S-adenosyl-L-methionine</name>
        <dbReference type="ChEBI" id="CHEBI:59789"/>
    </ligand>
</feature>
<evidence type="ECO:0000256" key="11">
    <source>
        <dbReference type="PROSITE-ProRule" id="PRU10015"/>
    </source>
</evidence>
<evidence type="ECO:0000256" key="1">
    <source>
        <dbReference type="ARBA" id="ARBA00022485"/>
    </source>
</evidence>
<evidence type="ECO:0000256" key="3">
    <source>
        <dbReference type="ARBA" id="ARBA00022603"/>
    </source>
</evidence>
<feature type="binding site" evidence="9 10">
    <location>
        <position position="271"/>
    </location>
    <ligand>
        <name>S-adenosyl-L-methionine</name>
        <dbReference type="ChEBI" id="CHEBI:59789"/>
    </ligand>
</feature>
<dbReference type="Gene3D" id="2.40.50.140">
    <property type="entry name" value="Nucleic acid-binding proteins"/>
    <property type="match status" value="1"/>
</dbReference>
<dbReference type="PANTHER" id="PTHR11061:SF49">
    <property type="entry name" value="23S RRNA (URACIL(1939)-C(5))-METHYLTRANSFERASE RLMD"/>
    <property type="match status" value="1"/>
</dbReference>
<dbReference type="GO" id="GO:0003723">
    <property type="term" value="F:RNA binding"/>
    <property type="evidence" value="ECO:0007669"/>
    <property type="project" value="InterPro"/>
</dbReference>
<feature type="binding site" evidence="9 10">
    <location>
        <position position="372"/>
    </location>
    <ligand>
        <name>S-adenosyl-L-methionine</name>
        <dbReference type="ChEBI" id="CHEBI:59789"/>
    </ligand>
</feature>
<feature type="active site" description="Nucleophile" evidence="9 10">
    <location>
        <position position="398"/>
    </location>
</feature>
<dbReference type="PROSITE" id="PS50926">
    <property type="entry name" value="TRAM"/>
    <property type="match status" value="1"/>
</dbReference>
<dbReference type="InterPro" id="IPR002792">
    <property type="entry name" value="TRAM_dom"/>
</dbReference>
<comment type="catalytic activity">
    <reaction evidence="9">
        <text>uridine(1939) in 23S rRNA + S-adenosyl-L-methionine = 5-methyluridine(1939) in 23S rRNA + S-adenosyl-L-homocysteine + H(+)</text>
        <dbReference type="Rhea" id="RHEA:42908"/>
        <dbReference type="Rhea" id="RHEA-COMP:10278"/>
        <dbReference type="Rhea" id="RHEA-COMP:10279"/>
        <dbReference type="ChEBI" id="CHEBI:15378"/>
        <dbReference type="ChEBI" id="CHEBI:57856"/>
        <dbReference type="ChEBI" id="CHEBI:59789"/>
        <dbReference type="ChEBI" id="CHEBI:65315"/>
        <dbReference type="ChEBI" id="CHEBI:74447"/>
        <dbReference type="EC" id="2.1.1.190"/>
    </reaction>
</comment>
<feature type="binding site" evidence="9 10">
    <location>
        <position position="321"/>
    </location>
    <ligand>
        <name>S-adenosyl-L-methionine</name>
        <dbReference type="ChEBI" id="CHEBI:59789"/>
    </ligand>
</feature>
<evidence type="ECO:0000313" key="13">
    <source>
        <dbReference type="EMBL" id="RKS85955.1"/>
    </source>
</evidence>
<dbReference type="Gene3D" id="2.40.50.1070">
    <property type="match status" value="1"/>
</dbReference>
<dbReference type="InterPro" id="IPR012340">
    <property type="entry name" value="NA-bd_OB-fold"/>
</dbReference>
<dbReference type="Gene3D" id="3.40.50.150">
    <property type="entry name" value="Vaccinia Virus protein VP39"/>
    <property type="match status" value="1"/>
</dbReference>
<keyword evidence="6 9" id="KW-0479">Metal-binding</keyword>
<keyword evidence="7 9" id="KW-0408">Iron</keyword>
<dbReference type="GO" id="GO:0005506">
    <property type="term" value="F:iron ion binding"/>
    <property type="evidence" value="ECO:0007669"/>
    <property type="project" value="UniProtKB-UniRule"/>
</dbReference>
<dbReference type="InterPro" id="IPR001566">
    <property type="entry name" value="23S_rRNA_MeTrfase_RlmD"/>
</dbReference>
<dbReference type="InterPro" id="IPR010280">
    <property type="entry name" value="U5_MeTrfase_fam"/>
</dbReference>
<sequence length="456" mass="51627">MVVFYSPVKKSAPQQKAITLHIDTIDAFGQGVAHYHGKTIFVKNALPSEEVDVRLTEDKKQYAKAKVLKYRTKSEQRVEHICPHYHVCGGCEMQHMPSSMQHTVKAQALSDHLKKETGYAIAVNDINIIAAKPYHYRRRARLAIMCDKNHLVIGFRQLESNHIVDINACPVLVTALADLIQPLKTCLYGIKDKKALGHIELIDVDSGTICVLRHIRPLSEQDRLRLHKFALHHKISLYLYGDELMHFAGLSEHYYCVNQLKLTFSPLDFIQVNRDINLKMIEQAIDWLDVRADDRILDLFCGMGNFSLPLATLCQQVIGVEGVNALVEKAQYNVTSNRQQLTAQVEFFVSNLEETENNMTWFVPGINKVLLDPARAGAYQVIDKLIAHAPSHIVYISCNPATLIRDSLKLLQAGYRITNASILDMFPQTKHIESMLLFTNLGIKENGINTRSTPTY</sequence>
<dbReference type="RefSeq" id="WP_121145041.1">
    <property type="nucleotide sequence ID" value="NZ_RBWY01000002.1"/>
</dbReference>
<feature type="binding site" evidence="9">
    <location>
        <position position="305"/>
    </location>
    <ligand>
        <name>S-adenosyl-L-methionine</name>
        <dbReference type="ChEBI" id="CHEBI:59789"/>
    </ligand>
</feature>
<dbReference type="PROSITE" id="PS01230">
    <property type="entry name" value="TRMA_1"/>
    <property type="match status" value="1"/>
</dbReference>
<dbReference type="AlphaFoldDB" id="A0A495REZ7"/>
<dbReference type="EC" id="2.1.1.190" evidence="9"/>
<evidence type="ECO:0000256" key="9">
    <source>
        <dbReference type="HAMAP-Rule" id="MF_01010"/>
    </source>
</evidence>
<reference evidence="13 14" key="1">
    <citation type="submission" date="2018-10" db="EMBL/GenBank/DDBJ databases">
        <title>Genomic Encyclopedia of Type Strains, Phase IV (KMG-IV): sequencing the most valuable type-strain genomes for metagenomic binning, comparative biology and taxonomic classification.</title>
        <authorList>
            <person name="Goeker M."/>
        </authorList>
    </citation>
    <scope>NUCLEOTIDE SEQUENCE [LARGE SCALE GENOMIC DNA]</scope>
    <source>
        <strain evidence="13 14">DSM 22228</strain>
    </source>
</reference>
<dbReference type="Pfam" id="PF01938">
    <property type="entry name" value="TRAM"/>
    <property type="match status" value="1"/>
</dbReference>
<keyword evidence="4 9" id="KW-0808">Transferase</keyword>
<keyword evidence="2 9" id="KW-0698">rRNA processing</keyword>
<feature type="binding site" evidence="9">
    <location>
        <position position="169"/>
    </location>
    <ligand>
        <name>[4Fe-4S] cluster</name>
        <dbReference type="ChEBI" id="CHEBI:49883"/>
    </ligand>
</feature>
<organism evidence="13 14">
    <name type="scientific">Orbus hercynius</name>
    <dbReference type="NCBI Taxonomy" id="593135"/>
    <lineage>
        <taxon>Bacteria</taxon>
        <taxon>Pseudomonadati</taxon>
        <taxon>Pseudomonadota</taxon>
        <taxon>Gammaproteobacteria</taxon>
        <taxon>Orbales</taxon>
        <taxon>Orbaceae</taxon>
        <taxon>Orbus</taxon>
    </lineage>
</organism>
<protein>
    <recommendedName>
        <fullName evidence="9">23S rRNA (uracil(1939)-C(5))-methyltransferase RlmD</fullName>
        <ecNumber evidence="9">2.1.1.190</ecNumber>
    </recommendedName>
    <alternativeName>
        <fullName evidence="9">23S rRNA(m5U1939)-methyltransferase</fullName>
    </alternativeName>
</protein>
<dbReference type="HAMAP" id="MF_01010">
    <property type="entry name" value="23SrRNA_methyltr_RlmD"/>
    <property type="match status" value="1"/>
</dbReference>
<evidence type="ECO:0000313" key="14">
    <source>
        <dbReference type="Proteomes" id="UP000278542"/>
    </source>
</evidence>
<name>A0A495REZ7_9GAMM</name>
<dbReference type="GO" id="GO:0070041">
    <property type="term" value="F:rRNA (uridine-C5-)-methyltransferase activity"/>
    <property type="evidence" value="ECO:0007669"/>
    <property type="project" value="UniProtKB-UniRule"/>
</dbReference>
<dbReference type="PROSITE" id="PS51687">
    <property type="entry name" value="SAM_MT_RNA_M5U"/>
    <property type="match status" value="1"/>
</dbReference>
<feature type="binding site" evidence="9">
    <location>
        <position position="88"/>
    </location>
    <ligand>
        <name>[4Fe-4S] cluster</name>
        <dbReference type="ChEBI" id="CHEBI:49883"/>
    </ligand>
</feature>
<dbReference type="SUPFAM" id="SSF50249">
    <property type="entry name" value="Nucleic acid-binding proteins"/>
    <property type="match status" value="1"/>
</dbReference>
<evidence type="ECO:0000256" key="5">
    <source>
        <dbReference type="ARBA" id="ARBA00022691"/>
    </source>
</evidence>
<keyword evidence="5 9" id="KW-0949">S-adenosyl-L-methionine</keyword>
<keyword evidence="8 9" id="KW-0411">Iron-sulfur</keyword>
<feature type="binding site" evidence="9 10">
    <location>
        <position position="300"/>
    </location>
    <ligand>
        <name>S-adenosyl-L-methionine</name>
        <dbReference type="ChEBI" id="CHEBI:59789"/>
    </ligand>
</feature>
<evidence type="ECO:0000259" key="12">
    <source>
        <dbReference type="PROSITE" id="PS50926"/>
    </source>
</evidence>
<evidence type="ECO:0000256" key="2">
    <source>
        <dbReference type="ARBA" id="ARBA00022552"/>
    </source>
</evidence>
<dbReference type="Proteomes" id="UP000278542">
    <property type="component" value="Unassembled WGS sequence"/>
</dbReference>
<dbReference type="InterPro" id="IPR030390">
    <property type="entry name" value="MeTrfase_TrmA_AS"/>
</dbReference>
<comment type="similarity">
    <text evidence="9">Belongs to the class I-like SAM-binding methyltransferase superfamily. RNA M5U methyltransferase family. RlmD subfamily.</text>
</comment>
<proteinExistence type="inferred from homology"/>
<dbReference type="GO" id="GO:0051539">
    <property type="term" value="F:4 iron, 4 sulfur cluster binding"/>
    <property type="evidence" value="ECO:0007669"/>
    <property type="project" value="UniProtKB-KW"/>
</dbReference>
<dbReference type="OrthoDB" id="9804590at2"/>
<keyword evidence="1 9" id="KW-0004">4Fe-4S</keyword>
<evidence type="ECO:0000256" key="8">
    <source>
        <dbReference type="ARBA" id="ARBA00023014"/>
    </source>
</evidence>
<dbReference type="FunFam" id="2.40.50.140:FF:000097">
    <property type="entry name" value="23S rRNA (uracil(1939)-C(5))-methyltransferase RlmD"/>
    <property type="match status" value="1"/>
</dbReference>
<feature type="domain" description="TRAM" evidence="12">
    <location>
        <begin position="10"/>
        <end position="69"/>
    </location>
</feature>
<feature type="active site" evidence="11">
    <location>
        <position position="398"/>
    </location>
</feature>
<dbReference type="PROSITE" id="PS01231">
    <property type="entry name" value="TRMA_2"/>
    <property type="match status" value="1"/>
</dbReference>
<keyword evidence="14" id="KW-1185">Reference proteome</keyword>
<keyword evidence="3 9" id="KW-0489">Methyltransferase</keyword>
<dbReference type="PANTHER" id="PTHR11061">
    <property type="entry name" value="RNA M5U METHYLTRANSFERASE"/>
    <property type="match status" value="1"/>
</dbReference>
<accession>A0A495REZ7</accession>
<dbReference type="GO" id="GO:0070475">
    <property type="term" value="P:rRNA base methylation"/>
    <property type="evidence" value="ECO:0007669"/>
    <property type="project" value="TreeGrafter"/>
</dbReference>
<evidence type="ECO:0000256" key="4">
    <source>
        <dbReference type="ARBA" id="ARBA00022679"/>
    </source>
</evidence>
<dbReference type="InterPro" id="IPR030391">
    <property type="entry name" value="MeTrfase_TrmA_CS"/>
</dbReference>